<evidence type="ECO:0000313" key="2">
    <source>
        <dbReference type="Proteomes" id="UP000315128"/>
    </source>
</evidence>
<organism evidence="1 2">
    <name type="scientific">Lactococcus protaetiae</name>
    <dbReference type="NCBI Taxonomy" id="2592653"/>
    <lineage>
        <taxon>Bacteria</taxon>
        <taxon>Bacillati</taxon>
        <taxon>Bacillota</taxon>
        <taxon>Bacilli</taxon>
        <taxon>Lactobacillales</taxon>
        <taxon>Streptococcaceae</taxon>
        <taxon>Lactococcus</taxon>
    </lineage>
</organism>
<sequence length="110" mass="12626">MRLTTEQIRFLEQYLRRNVTVTVVSSVVFYRDVRPFSEANKELSNFSSEELGEVDDLMEEFSINGREISSYAAHALLGESHFSSDSVYELEEAFNVMGTTIQEVLSQMDK</sequence>
<accession>A0A514Z730</accession>
<name>A0A514Z730_9LACT</name>
<protein>
    <submittedName>
        <fullName evidence="1">Uncharacterized protein</fullName>
    </submittedName>
</protein>
<dbReference type="EMBL" id="CP041356">
    <property type="protein sequence ID" value="QDK70400.1"/>
    <property type="molecule type" value="Genomic_DNA"/>
</dbReference>
<dbReference type="RefSeq" id="WP_142766012.1">
    <property type="nucleotide sequence ID" value="NZ_CP041356.1"/>
</dbReference>
<dbReference type="KEGG" id="lack:FLP15_03460"/>
<reference evidence="1 2" key="1">
    <citation type="submission" date="2019-07" db="EMBL/GenBank/DDBJ databases">
        <title>Genome sequencing of KACC 19320.</title>
        <authorList>
            <person name="Heo J."/>
            <person name="Kim S.-J."/>
            <person name="Kim J.-S."/>
            <person name="Hong S.-B."/>
            <person name="Kwon S.-W."/>
        </authorList>
    </citation>
    <scope>NUCLEOTIDE SEQUENCE [LARGE SCALE GENOMIC DNA]</scope>
    <source>
        <strain evidence="1 2">KACC 19320</strain>
    </source>
</reference>
<dbReference type="AlphaFoldDB" id="A0A514Z730"/>
<evidence type="ECO:0000313" key="1">
    <source>
        <dbReference type="EMBL" id="QDK70400.1"/>
    </source>
</evidence>
<keyword evidence="2" id="KW-1185">Reference proteome</keyword>
<gene>
    <name evidence="1" type="ORF">FLP15_03460</name>
</gene>
<dbReference type="Proteomes" id="UP000315128">
    <property type="component" value="Chromosome"/>
</dbReference>
<proteinExistence type="predicted"/>